<feature type="transmembrane region" description="Helical" evidence="2">
    <location>
        <begin position="241"/>
        <end position="261"/>
    </location>
</feature>
<dbReference type="InterPro" id="IPR011701">
    <property type="entry name" value="MFS"/>
</dbReference>
<dbReference type="Pfam" id="PF07690">
    <property type="entry name" value="MFS_1"/>
    <property type="match status" value="1"/>
</dbReference>
<dbReference type="InterPro" id="IPR053160">
    <property type="entry name" value="MFS_DHA3_Transporter"/>
</dbReference>
<comment type="caution">
    <text evidence="3">The sequence shown here is derived from an EMBL/GenBank/DDBJ whole genome shotgun (WGS) entry which is preliminary data.</text>
</comment>
<dbReference type="SUPFAM" id="SSF103473">
    <property type="entry name" value="MFS general substrate transporter"/>
    <property type="match status" value="1"/>
</dbReference>
<dbReference type="GO" id="GO:0005886">
    <property type="term" value="C:plasma membrane"/>
    <property type="evidence" value="ECO:0007669"/>
    <property type="project" value="UniProtKB-SubCell"/>
</dbReference>
<proteinExistence type="predicted"/>
<feature type="transmembrane region" description="Helical" evidence="2">
    <location>
        <begin position="293"/>
        <end position="311"/>
    </location>
</feature>
<feature type="transmembrane region" description="Helical" evidence="2">
    <location>
        <begin position="268"/>
        <end position="287"/>
    </location>
</feature>
<feature type="transmembrane region" description="Helical" evidence="2">
    <location>
        <begin position="7"/>
        <end position="25"/>
    </location>
</feature>
<dbReference type="AlphaFoldDB" id="A0A419T2N2"/>
<accession>A0A419T2N2</accession>
<dbReference type="Proteomes" id="UP000284277">
    <property type="component" value="Unassembled WGS sequence"/>
</dbReference>
<feature type="transmembrane region" description="Helical" evidence="2">
    <location>
        <begin position="157"/>
        <end position="176"/>
    </location>
</feature>
<dbReference type="GO" id="GO:0022857">
    <property type="term" value="F:transmembrane transporter activity"/>
    <property type="evidence" value="ECO:0007669"/>
    <property type="project" value="InterPro"/>
</dbReference>
<keyword evidence="2" id="KW-1133">Transmembrane helix</keyword>
<keyword evidence="4" id="KW-1185">Reference proteome</keyword>
<comment type="subcellular location">
    <subcellularLocation>
        <location evidence="1">Cell membrane</location>
        <topology evidence="1">Multi-pass membrane protein</topology>
    </subcellularLocation>
</comment>
<name>A0A419T2N2_9FIRM</name>
<feature type="transmembrane region" description="Helical" evidence="2">
    <location>
        <begin position="357"/>
        <end position="377"/>
    </location>
</feature>
<dbReference type="RefSeq" id="WP_120196852.1">
    <property type="nucleotide sequence ID" value="NZ_MCIA01000016.1"/>
</dbReference>
<feature type="transmembrane region" description="Helical" evidence="2">
    <location>
        <begin position="99"/>
        <end position="118"/>
    </location>
</feature>
<dbReference type="EMBL" id="MCIA01000016">
    <property type="protein sequence ID" value="RKD31701.1"/>
    <property type="molecule type" value="Genomic_DNA"/>
</dbReference>
<sequence length="386" mass="42537">MKTRRNIYIMFAISFLQGMVFYGPVATLYRQVAGVNVFQITIIESISLALCIGLELPWGIVADRIGYRKTLILCSGIYFLSKIVFWRAEGFADFLLERILLSVVMAGFSGCDVSILYLSCKEEESQKVFGIYQFLQTAGLLGASLVYSVYIGENYRMAGFLTMASYGIAAVLAFGIREVKSPKRENGNTSNLLDVFLLTVRDKRFLLAVIGMGLLAEANQTITVFLNQIQYVKAGMDVKTIGFVYILVTLSGMMGIWSHWFTKRMGGFSFGLSMFICGAVSCVVLAITNQAVISVAAILLLRLCASLLAPLSTQLQNCRIKTRDRATALSMYAVLLEGIGVVTNVIFGQTANNNISYAMGCGAFLCTLGAILFYLFYLKEGKRLQI</sequence>
<reference evidence="3 4" key="1">
    <citation type="submission" date="2016-08" db="EMBL/GenBank/DDBJ databases">
        <title>A new outlook on sporulation: Clostridium algidixylanolyticum.</title>
        <authorList>
            <person name="Poppleton D.I."/>
            <person name="Gribaldo S."/>
        </authorList>
    </citation>
    <scope>NUCLEOTIDE SEQUENCE [LARGE SCALE GENOMIC DNA]</scope>
    <source>
        <strain evidence="3 4">SPL73</strain>
    </source>
</reference>
<dbReference type="PANTHER" id="PTHR23530:SF1">
    <property type="entry name" value="PERMEASE, MAJOR FACILITATOR SUPERFAMILY-RELATED"/>
    <property type="match status" value="1"/>
</dbReference>
<feature type="transmembrane region" description="Helical" evidence="2">
    <location>
        <begin position="130"/>
        <end position="151"/>
    </location>
</feature>
<evidence type="ECO:0000313" key="3">
    <source>
        <dbReference type="EMBL" id="RKD31701.1"/>
    </source>
</evidence>
<evidence type="ECO:0000256" key="1">
    <source>
        <dbReference type="ARBA" id="ARBA00004651"/>
    </source>
</evidence>
<dbReference type="PANTHER" id="PTHR23530">
    <property type="entry name" value="TRANSPORT PROTEIN-RELATED"/>
    <property type="match status" value="1"/>
</dbReference>
<keyword evidence="2" id="KW-0472">Membrane</keyword>
<feature type="transmembrane region" description="Helical" evidence="2">
    <location>
        <begin position="205"/>
        <end position="229"/>
    </location>
</feature>
<keyword evidence="2" id="KW-0812">Transmembrane</keyword>
<dbReference type="InterPro" id="IPR036259">
    <property type="entry name" value="MFS_trans_sf"/>
</dbReference>
<protein>
    <submittedName>
        <fullName evidence="3">MFS transporter</fullName>
    </submittedName>
</protein>
<dbReference type="Gene3D" id="1.20.1250.20">
    <property type="entry name" value="MFS general substrate transporter like domains"/>
    <property type="match status" value="1"/>
</dbReference>
<organism evidence="3 4">
    <name type="scientific">Lacrimispora algidixylanolytica</name>
    <dbReference type="NCBI Taxonomy" id="94868"/>
    <lineage>
        <taxon>Bacteria</taxon>
        <taxon>Bacillati</taxon>
        <taxon>Bacillota</taxon>
        <taxon>Clostridia</taxon>
        <taxon>Lachnospirales</taxon>
        <taxon>Lachnospiraceae</taxon>
        <taxon>Lacrimispora</taxon>
    </lineage>
</organism>
<dbReference type="OrthoDB" id="1642828at2"/>
<feature type="transmembrane region" description="Helical" evidence="2">
    <location>
        <begin position="332"/>
        <end position="351"/>
    </location>
</feature>
<dbReference type="CDD" id="cd06174">
    <property type="entry name" value="MFS"/>
    <property type="match status" value="1"/>
</dbReference>
<feature type="transmembrane region" description="Helical" evidence="2">
    <location>
        <begin position="70"/>
        <end position="87"/>
    </location>
</feature>
<evidence type="ECO:0000313" key="4">
    <source>
        <dbReference type="Proteomes" id="UP000284277"/>
    </source>
</evidence>
<feature type="transmembrane region" description="Helical" evidence="2">
    <location>
        <begin position="37"/>
        <end position="58"/>
    </location>
</feature>
<gene>
    <name evidence="3" type="ORF">BET01_19435</name>
</gene>
<evidence type="ECO:0000256" key="2">
    <source>
        <dbReference type="SAM" id="Phobius"/>
    </source>
</evidence>